<accession>A0ABT6Y697</accession>
<proteinExistence type="predicted"/>
<dbReference type="Proteomes" id="UP001236507">
    <property type="component" value="Unassembled WGS sequence"/>
</dbReference>
<evidence type="ECO:0000313" key="4">
    <source>
        <dbReference type="EMBL" id="MDI9859082.1"/>
    </source>
</evidence>
<name>A0ABT6Y697_9BACT</name>
<dbReference type="Pfam" id="PF03629">
    <property type="entry name" value="SASA"/>
    <property type="match status" value="1"/>
</dbReference>
<comment type="caution">
    <text evidence="4">The sequence shown here is derived from an EMBL/GenBank/DDBJ whole genome shotgun (WGS) entry which is preliminary data.</text>
</comment>
<reference evidence="4 5" key="1">
    <citation type="submission" date="2023-05" db="EMBL/GenBank/DDBJ databases">
        <title>Novel species of genus Flectobacillus isolated from stream in China.</title>
        <authorList>
            <person name="Lu H."/>
        </authorList>
    </citation>
    <scope>NUCLEOTIDE SEQUENCE [LARGE SCALE GENOMIC DNA]</scope>
    <source>
        <strain evidence="4 5">KCTC 42575</strain>
    </source>
</reference>
<dbReference type="SUPFAM" id="SSF52266">
    <property type="entry name" value="SGNH hydrolase"/>
    <property type="match status" value="1"/>
</dbReference>
<dbReference type="InterPro" id="IPR005181">
    <property type="entry name" value="SASA"/>
</dbReference>
<dbReference type="InterPro" id="IPR026444">
    <property type="entry name" value="Secre_tail"/>
</dbReference>
<feature type="domain" description="Secretion system C-terminal sorting" evidence="3">
    <location>
        <begin position="590"/>
        <end position="663"/>
    </location>
</feature>
<keyword evidence="1" id="KW-0378">Hydrolase</keyword>
<dbReference type="InterPro" id="IPR036514">
    <property type="entry name" value="SGNH_hydro_sf"/>
</dbReference>
<evidence type="ECO:0000313" key="5">
    <source>
        <dbReference type="Proteomes" id="UP001236507"/>
    </source>
</evidence>
<dbReference type="Gene3D" id="3.40.50.1110">
    <property type="entry name" value="SGNH hydrolase"/>
    <property type="match status" value="1"/>
</dbReference>
<dbReference type="EMBL" id="JASHIF010000007">
    <property type="protein sequence ID" value="MDI9859082.1"/>
    <property type="molecule type" value="Genomic_DNA"/>
</dbReference>
<evidence type="ECO:0000259" key="3">
    <source>
        <dbReference type="Pfam" id="PF18962"/>
    </source>
</evidence>
<feature type="domain" description="Sialate O-acetylesterase" evidence="2">
    <location>
        <begin position="119"/>
        <end position="336"/>
    </location>
</feature>
<sequence>MKTSRLWIFLLLLLYPCYVWGQMTILHPINRLILQQNLSHQADLVITGYTNVAATKIEYQLVEIGKPAKGWNILATNVLNHEFSGKVKVNAGFYDLYVRAWVNNTIIDEKIIEQIGVGEVFLIAGQSNAMGVQGLGSKDASEKVIVINDLNKYLDEKDNLTVAPNTPLVLHKMERALANSNMYPSGESAWLWGELADKIVQKYQVPVFLLNCGWAAATSENWSKSANGELAYNQYVNKYWPNQQPYANLKNTLQYLASHTGLRAVLWMQGESDAAHNQTSAQNYEANVKNLIEKSRQVFGYNMPWSIARSTVSSRNEWADLVIKGQNAILKNVPNTFAGPETDTIQNPRPIAHGHLENVKNGIQGLTLAATAWMRTMDTTFFKKAIPYQPQATLVPRLLPSHLPFGRNFAVYFQGSTSQNKTYRVELLDKDGKFVAQVGQGTNSPVTINIQNVSPLEVYRLRIVSEAPFLQSTLSNTFTLSGSWTPLNQFTLVEKTDSLHLSWSYVEAYAPTKITVQYSNNQQNFTDVYIENANSTLEGKWSVIRPKEVFAYYRLKLTLADGSVVYTDTKLVIDYSQVLGVENPSVSVKIFPNPASTYLTIQGVNDVKQLQVFSSNGQEIIDIKSNRVGEEYRVEFPESIQNGAYFLKLQLPNNQIIFSKVLIMK</sequence>
<dbReference type="Pfam" id="PF18962">
    <property type="entry name" value="Por_Secre_tail"/>
    <property type="match status" value="1"/>
</dbReference>
<dbReference type="NCBIfam" id="TIGR04183">
    <property type="entry name" value="Por_Secre_tail"/>
    <property type="match status" value="1"/>
</dbReference>
<evidence type="ECO:0000259" key="2">
    <source>
        <dbReference type="Pfam" id="PF03629"/>
    </source>
</evidence>
<dbReference type="RefSeq" id="WP_283344123.1">
    <property type="nucleotide sequence ID" value="NZ_JASHIF010000007.1"/>
</dbReference>
<evidence type="ECO:0000256" key="1">
    <source>
        <dbReference type="ARBA" id="ARBA00022801"/>
    </source>
</evidence>
<dbReference type="PANTHER" id="PTHR31988">
    <property type="entry name" value="ESTERASE, PUTATIVE (DUF303)-RELATED"/>
    <property type="match status" value="1"/>
</dbReference>
<gene>
    <name evidence="4" type="ORF">QM524_07680</name>
</gene>
<dbReference type="PANTHER" id="PTHR31988:SF19">
    <property type="entry name" value="9-O-ACETYL-N-ACETYLNEURAMINIC ACID DEACETYLASE-RELATED"/>
    <property type="match status" value="1"/>
</dbReference>
<protein>
    <submittedName>
        <fullName evidence="4">Sialate O-acetylesterase</fullName>
    </submittedName>
</protein>
<organism evidence="4 5">
    <name type="scientific">Flectobacillus roseus</name>
    <dbReference type="NCBI Taxonomy" id="502259"/>
    <lineage>
        <taxon>Bacteria</taxon>
        <taxon>Pseudomonadati</taxon>
        <taxon>Bacteroidota</taxon>
        <taxon>Cytophagia</taxon>
        <taxon>Cytophagales</taxon>
        <taxon>Flectobacillaceae</taxon>
        <taxon>Flectobacillus</taxon>
    </lineage>
</organism>
<keyword evidence="5" id="KW-1185">Reference proteome</keyword>
<dbReference type="InterPro" id="IPR052940">
    <property type="entry name" value="Carb_Esterase_6"/>
</dbReference>